<evidence type="ECO:0000313" key="4">
    <source>
        <dbReference type="Proteomes" id="UP001141552"/>
    </source>
</evidence>
<proteinExistence type="predicted"/>
<protein>
    <recommendedName>
        <fullName evidence="2">Zinc knuckle CX2CX4HX4C domain-containing protein</fullName>
    </recommendedName>
</protein>
<keyword evidence="4" id="KW-1185">Reference proteome</keyword>
<feature type="domain" description="Zinc knuckle CX2CX4HX4C" evidence="2">
    <location>
        <begin position="118"/>
        <end position="146"/>
    </location>
</feature>
<dbReference type="Proteomes" id="UP001141552">
    <property type="component" value="Unassembled WGS sequence"/>
</dbReference>
<evidence type="ECO:0000313" key="3">
    <source>
        <dbReference type="EMBL" id="KAJ4848096.1"/>
    </source>
</evidence>
<evidence type="ECO:0000256" key="1">
    <source>
        <dbReference type="SAM" id="MobiDB-lite"/>
    </source>
</evidence>
<name>A0A9Q0GE43_9ROSI</name>
<feature type="region of interest" description="Disordered" evidence="1">
    <location>
        <begin position="1"/>
        <end position="21"/>
    </location>
</feature>
<reference evidence="3" key="2">
    <citation type="journal article" date="2023" name="Plants (Basel)">
        <title>Annotation of the Turnera subulata (Passifloraceae) Draft Genome Reveals the S-Locus Evolved after the Divergence of Turneroideae from Passifloroideae in a Stepwise Manner.</title>
        <authorList>
            <person name="Henning P.M."/>
            <person name="Roalson E.H."/>
            <person name="Mir W."/>
            <person name="McCubbin A.G."/>
            <person name="Shore J.S."/>
        </authorList>
    </citation>
    <scope>NUCLEOTIDE SEQUENCE</scope>
    <source>
        <strain evidence="3">F60SS</strain>
    </source>
</reference>
<accession>A0A9Q0GE43</accession>
<gene>
    <name evidence="3" type="ORF">Tsubulata_042556</name>
</gene>
<dbReference type="AlphaFoldDB" id="A0A9Q0GE43"/>
<dbReference type="InterPro" id="IPR025836">
    <property type="entry name" value="Zn_knuckle_CX2CX4HX4C"/>
</dbReference>
<sequence>MKRGRPTSAKQPEGPEQLAQRNKYNQGNYGYGVMYNEKTKTYVQNDRREANPRLHSCWVQLHIIPTTFICHSLKTRLVRAFLVVMSHLFRGKRFVRVKVRLDFRCPLLPGVQHIFQWGEIWINFKYENLRSLCYRCSMVGHQIEGCCMEMRDYEDIELPHETSNGH</sequence>
<evidence type="ECO:0000259" key="2">
    <source>
        <dbReference type="Pfam" id="PF14392"/>
    </source>
</evidence>
<dbReference type="Pfam" id="PF14392">
    <property type="entry name" value="zf-CCHC_4"/>
    <property type="match status" value="1"/>
</dbReference>
<reference evidence="3" key="1">
    <citation type="submission" date="2022-02" db="EMBL/GenBank/DDBJ databases">
        <authorList>
            <person name="Henning P.M."/>
            <person name="McCubbin A.G."/>
            <person name="Shore J.S."/>
        </authorList>
    </citation>
    <scope>NUCLEOTIDE SEQUENCE</scope>
    <source>
        <strain evidence="3">F60SS</strain>
        <tissue evidence="3">Leaves</tissue>
    </source>
</reference>
<dbReference type="EMBL" id="JAKUCV010001001">
    <property type="protein sequence ID" value="KAJ4848096.1"/>
    <property type="molecule type" value="Genomic_DNA"/>
</dbReference>
<comment type="caution">
    <text evidence="3">The sequence shown here is derived from an EMBL/GenBank/DDBJ whole genome shotgun (WGS) entry which is preliminary data.</text>
</comment>
<organism evidence="3 4">
    <name type="scientific">Turnera subulata</name>
    <dbReference type="NCBI Taxonomy" id="218843"/>
    <lineage>
        <taxon>Eukaryota</taxon>
        <taxon>Viridiplantae</taxon>
        <taxon>Streptophyta</taxon>
        <taxon>Embryophyta</taxon>
        <taxon>Tracheophyta</taxon>
        <taxon>Spermatophyta</taxon>
        <taxon>Magnoliopsida</taxon>
        <taxon>eudicotyledons</taxon>
        <taxon>Gunneridae</taxon>
        <taxon>Pentapetalae</taxon>
        <taxon>rosids</taxon>
        <taxon>fabids</taxon>
        <taxon>Malpighiales</taxon>
        <taxon>Passifloraceae</taxon>
        <taxon>Turnera</taxon>
    </lineage>
</organism>